<dbReference type="OrthoDB" id="324838at2"/>
<sequence length="257" mass="27989">MRKIIYIVLISCLSFNCGTYLLLENLEKNDQKAFLDFVNLTLIDSSIGLVHYWPLDGNTRDIIGGLDLTAISGTPILAADRFGFPGRAYYYDGGGAYHESSAQGPLFFDGTVSSFTISAWVNGKFPPGNNGAEYIYLGQGTGLGLQLYAFSGGPCSGRLRAFTNDGGAGDVDTGTPCGQYPEDTWYHMVFTWDIQTLTATLYVNNVLVSSGIFGSNRPWATNASFQLGRSGLSTQLFQGRVDEVRIYNRVIFPVSSL</sequence>
<accession>A0A4V3JF88</accession>
<dbReference type="SUPFAM" id="SSF49899">
    <property type="entry name" value="Concanavalin A-like lectins/glucanases"/>
    <property type="match status" value="1"/>
</dbReference>
<dbReference type="EMBL" id="RQEY01000026">
    <property type="protein sequence ID" value="TGK35633.1"/>
    <property type="molecule type" value="Genomic_DNA"/>
</dbReference>
<dbReference type="RefSeq" id="WP_135776033.1">
    <property type="nucleotide sequence ID" value="NZ_RQEY01000026.1"/>
</dbReference>
<dbReference type="InterPro" id="IPR013320">
    <property type="entry name" value="ConA-like_dom_sf"/>
</dbReference>
<dbReference type="AlphaFoldDB" id="A0A4V3JF88"/>
<gene>
    <name evidence="1" type="ORF">EHO65_18500</name>
</gene>
<reference evidence="1" key="1">
    <citation type="journal article" date="2019" name="PLoS Negl. Trop. Dis.">
        <title>Revisiting the worldwide diversity of Leptospira species in the environment.</title>
        <authorList>
            <person name="Vincent A.T."/>
            <person name="Schiettekatte O."/>
            <person name="Bourhy P."/>
            <person name="Veyrier F.J."/>
            <person name="Picardeau M."/>
        </authorList>
    </citation>
    <scope>NUCLEOTIDE SEQUENCE [LARGE SCALE GENOMIC DNA]</scope>
    <source>
        <strain evidence="1">201800301</strain>
    </source>
</reference>
<proteinExistence type="predicted"/>
<keyword evidence="2" id="KW-1185">Reference proteome</keyword>
<evidence type="ECO:0000313" key="2">
    <source>
        <dbReference type="Proteomes" id="UP000298097"/>
    </source>
</evidence>
<comment type="caution">
    <text evidence="1">The sequence shown here is derived from an EMBL/GenBank/DDBJ whole genome shotgun (WGS) entry which is preliminary data.</text>
</comment>
<dbReference type="Gene3D" id="2.60.120.200">
    <property type="match status" value="1"/>
</dbReference>
<name>A0A4V3JF88_9LEPT</name>
<dbReference type="Proteomes" id="UP000298097">
    <property type="component" value="Unassembled WGS sequence"/>
</dbReference>
<dbReference type="Pfam" id="PF13385">
    <property type="entry name" value="Laminin_G_3"/>
    <property type="match status" value="1"/>
</dbReference>
<protein>
    <submittedName>
        <fullName evidence="1">LamG domain-containing protein</fullName>
    </submittedName>
</protein>
<organism evidence="1 2">
    <name type="scientific">Leptospira andrefontaineae</name>
    <dbReference type="NCBI Taxonomy" id="2484976"/>
    <lineage>
        <taxon>Bacteria</taxon>
        <taxon>Pseudomonadati</taxon>
        <taxon>Spirochaetota</taxon>
        <taxon>Spirochaetia</taxon>
        <taxon>Leptospirales</taxon>
        <taxon>Leptospiraceae</taxon>
        <taxon>Leptospira</taxon>
    </lineage>
</organism>
<evidence type="ECO:0000313" key="1">
    <source>
        <dbReference type="EMBL" id="TGK35633.1"/>
    </source>
</evidence>